<dbReference type="Pfam" id="PF10356">
    <property type="entry name" value="RRG7"/>
    <property type="match status" value="1"/>
</dbReference>
<dbReference type="GO" id="GO:0005739">
    <property type="term" value="C:mitochondrion"/>
    <property type="evidence" value="ECO:0007669"/>
    <property type="project" value="UniProtKB-SubCell"/>
</dbReference>
<evidence type="ECO:0000313" key="4">
    <source>
        <dbReference type="Proteomes" id="UP000076842"/>
    </source>
</evidence>
<dbReference type="InParanoid" id="A0A165JDD1"/>
<sequence length="240" mass="26376">MSAVHRGIAFEERSRRILQTYLSMSIRRVGGASDGGIDLQGWWWLPPPANVSDSSATLGVLYTDTGEPRRRVRVIAQCKAESKKMGPNYVREMEGVLHTLNATAGHAVASHEDGSIITEPIPTVALLISQSNFTRSTLLRAMSSPLPFLLMYLPPLAPGAQRSGSEESEEEIEDQIGTAMWNAALGGESGLLRAEAELRWERKIGDVGRPGLWWDGKKLMNWVPPETKLDVEMEDGLQPA</sequence>
<dbReference type="Proteomes" id="UP000076842">
    <property type="component" value="Unassembled WGS sequence"/>
</dbReference>
<evidence type="ECO:0008006" key="5">
    <source>
        <dbReference type="Google" id="ProtNLM"/>
    </source>
</evidence>
<organism evidence="3 4">
    <name type="scientific">Calocera cornea HHB12733</name>
    <dbReference type="NCBI Taxonomy" id="1353952"/>
    <lineage>
        <taxon>Eukaryota</taxon>
        <taxon>Fungi</taxon>
        <taxon>Dikarya</taxon>
        <taxon>Basidiomycota</taxon>
        <taxon>Agaricomycotina</taxon>
        <taxon>Dacrymycetes</taxon>
        <taxon>Dacrymycetales</taxon>
        <taxon>Dacrymycetaceae</taxon>
        <taxon>Calocera</taxon>
    </lineage>
</organism>
<keyword evidence="4" id="KW-1185">Reference proteome</keyword>
<gene>
    <name evidence="3" type="ORF">CALCODRAFT_490935</name>
</gene>
<proteinExistence type="predicted"/>
<dbReference type="AlphaFoldDB" id="A0A165JDD1"/>
<comment type="subcellular location">
    <subcellularLocation>
        <location evidence="1">Mitochondrion</location>
    </subcellularLocation>
</comment>
<evidence type="ECO:0000256" key="1">
    <source>
        <dbReference type="ARBA" id="ARBA00004173"/>
    </source>
</evidence>
<accession>A0A165JDD1</accession>
<evidence type="ECO:0000256" key="2">
    <source>
        <dbReference type="ARBA" id="ARBA00023128"/>
    </source>
</evidence>
<evidence type="ECO:0000313" key="3">
    <source>
        <dbReference type="EMBL" id="KZT61696.1"/>
    </source>
</evidence>
<protein>
    <recommendedName>
        <fullName evidence="5">Restriction endonuclease type IV Mrr domain-containing protein</fullName>
    </recommendedName>
</protein>
<name>A0A165JDD1_9BASI</name>
<dbReference type="EMBL" id="KV423921">
    <property type="protein sequence ID" value="KZT61696.1"/>
    <property type="molecule type" value="Genomic_DNA"/>
</dbReference>
<dbReference type="PANTHER" id="PTHR28133:SF1">
    <property type="entry name" value="REQUIRED FOR RESPIRATORY GROWTH PROTEIN 7, MITOCHONDRIAL"/>
    <property type="match status" value="1"/>
</dbReference>
<dbReference type="InterPro" id="IPR018828">
    <property type="entry name" value="RRG7"/>
</dbReference>
<keyword evidence="2" id="KW-0496">Mitochondrion</keyword>
<dbReference type="OrthoDB" id="20734at2759"/>
<reference evidence="3 4" key="1">
    <citation type="journal article" date="2016" name="Mol. Biol. Evol.">
        <title>Comparative Genomics of Early-Diverging Mushroom-Forming Fungi Provides Insights into the Origins of Lignocellulose Decay Capabilities.</title>
        <authorList>
            <person name="Nagy L.G."/>
            <person name="Riley R."/>
            <person name="Tritt A."/>
            <person name="Adam C."/>
            <person name="Daum C."/>
            <person name="Floudas D."/>
            <person name="Sun H."/>
            <person name="Yadav J.S."/>
            <person name="Pangilinan J."/>
            <person name="Larsson K.H."/>
            <person name="Matsuura K."/>
            <person name="Barry K."/>
            <person name="Labutti K."/>
            <person name="Kuo R."/>
            <person name="Ohm R.A."/>
            <person name="Bhattacharya S.S."/>
            <person name="Shirouzu T."/>
            <person name="Yoshinaga Y."/>
            <person name="Martin F.M."/>
            <person name="Grigoriev I.V."/>
            <person name="Hibbett D.S."/>
        </authorList>
    </citation>
    <scope>NUCLEOTIDE SEQUENCE [LARGE SCALE GENOMIC DNA]</scope>
    <source>
        <strain evidence="3 4">HHB12733</strain>
    </source>
</reference>
<dbReference type="PANTHER" id="PTHR28133">
    <property type="entry name" value="REQUIRED FOR RESPIRATORY GROWTH PROTEIN 7, MITOCHONDRIAL"/>
    <property type="match status" value="1"/>
</dbReference>